<proteinExistence type="predicted"/>
<dbReference type="Proteomes" id="UP000076761">
    <property type="component" value="Unassembled WGS sequence"/>
</dbReference>
<protein>
    <recommendedName>
        <fullName evidence="1">F-box domain-containing protein</fullName>
    </recommendedName>
</protein>
<dbReference type="Pfam" id="PF12937">
    <property type="entry name" value="F-box-like"/>
    <property type="match status" value="1"/>
</dbReference>
<feature type="domain" description="F-box" evidence="1">
    <location>
        <begin position="50"/>
        <end position="116"/>
    </location>
</feature>
<name>A0A165QJJ1_9AGAM</name>
<evidence type="ECO:0000259" key="1">
    <source>
        <dbReference type="Pfam" id="PF12937"/>
    </source>
</evidence>
<keyword evidence="3" id="KW-1185">Reference proteome</keyword>
<dbReference type="STRING" id="1314782.A0A165QJJ1"/>
<dbReference type="InterPro" id="IPR001810">
    <property type="entry name" value="F-box_dom"/>
</dbReference>
<evidence type="ECO:0000313" key="3">
    <source>
        <dbReference type="Proteomes" id="UP000076761"/>
    </source>
</evidence>
<gene>
    <name evidence="2" type="ORF">NEOLEDRAFT_651978</name>
</gene>
<evidence type="ECO:0000313" key="2">
    <source>
        <dbReference type="EMBL" id="KZT22507.1"/>
    </source>
</evidence>
<dbReference type="EMBL" id="KV425595">
    <property type="protein sequence ID" value="KZT22507.1"/>
    <property type="molecule type" value="Genomic_DNA"/>
</dbReference>
<dbReference type="InParanoid" id="A0A165QJJ1"/>
<accession>A0A165QJJ1</accession>
<organism evidence="2 3">
    <name type="scientific">Neolentinus lepideus HHB14362 ss-1</name>
    <dbReference type="NCBI Taxonomy" id="1314782"/>
    <lineage>
        <taxon>Eukaryota</taxon>
        <taxon>Fungi</taxon>
        <taxon>Dikarya</taxon>
        <taxon>Basidiomycota</taxon>
        <taxon>Agaricomycotina</taxon>
        <taxon>Agaricomycetes</taxon>
        <taxon>Gloeophyllales</taxon>
        <taxon>Gloeophyllaceae</taxon>
        <taxon>Neolentinus</taxon>
    </lineage>
</organism>
<sequence>MCMNHMYPPVGAALTNSEIKERIADHKAKMNESQVQITQYERCLNARVPIARLPPELLAEIFKFYMETNSIEKPIGWVPPKRRLAHWYAYRFRIAQVSHHWRQVAIQNPCLWADIVTTSLECFKQMLIRSKEAPLAIVWHVMHDSRESREIMRLIVSELHRIRKLVLTAPKSFLRAFNRDCNQPRNATQLRVLHVVDCEKPSGTYVGSIPFISTLSLPQLQELKVTGYSLVSFRMLLLPSLTSLIWSPSTLHTIGHLLDLLQSTPLLCTLLIYDAKFRLKSETSNIHAKLLYLQRLRVGCHLGACATLLNHLEFPKDIEINLFVDGPALSPEDEITDLQAINTALYKTFTPKFLRSFDISPLGKDLGDRCFGIVLTGWSTILPHESPGLNNRDPEPHLQLTFTGIKPIEMLVDMACSQLPLSNVDYLRVNESQDYKIHAWRDTFYRMANLTKLQVSGYAADVLPQALHIIDVPVANTDGVSSKKMKVLFPRLAFLQLKRVCFVERHGLPPAEGDFISRLEGALKDRCAHGYVLAHLDIWPPLSTIYEHMLKEVVKKMT</sequence>
<reference evidence="2 3" key="1">
    <citation type="journal article" date="2016" name="Mol. Biol. Evol.">
        <title>Comparative Genomics of Early-Diverging Mushroom-Forming Fungi Provides Insights into the Origins of Lignocellulose Decay Capabilities.</title>
        <authorList>
            <person name="Nagy L.G."/>
            <person name="Riley R."/>
            <person name="Tritt A."/>
            <person name="Adam C."/>
            <person name="Daum C."/>
            <person name="Floudas D."/>
            <person name="Sun H."/>
            <person name="Yadav J.S."/>
            <person name="Pangilinan J."/>
            <person name="Larsson K.H."/>
            <person name="Matsuura K."/>
            <person name="Barry K."/>
            <person name="Labutti K."/>
            <person name="Kuo R."/>
            <person name="Ohm R.A."/>
            <person name="Bhattacharya S.S."/>
            <person name="Shirouzu T."/>
            <person name="Yoshinaga Y."/>
            <person name="Martin F.M."/>
            <person name="Grigoriev I.V."/>
            <person name="Hibbett D.S."/>
        </authorList>
    </citation>
    <scope>NUCLEOTIDE SEQUENCE [LARGE SCALE GENOMIC DNA]</scope>
    <source>
        <strain evidence="2 3">HHB14362 ss-1</strain>
    </source>
</reference>
<dbReference type="OrthoDB" id="3156934at2759"/>
<dbReference type="Gene3D" id="1.20.1280.50">
    <property type="match status" value="1"/>
</dbReference>
<dbReference type="AlphaFoldDB" id="A0A165QJJ1"/>